<dbReference type="Pfam" id="PF13409">
    <property type="entry name" value="GST_N_2"/>
    <property type="match status" value="1"/>
</dbReference>
<dbReference type="Pfam" id="PF13410">
    <property type="entry name" value="GST_C_2"/>
    <property type="match status" value="1"/>
</dbReference>
<organism evidence="2 3">
    <name type="scientific">Microbulbifer taiwanensis</name>
    <dbReference type="NCBI Taxonomy" id="986746"/>
    <lineage>
        <taxon>Bacteria</taxon>
        <taxon>Pseudomonadati</taxon>
        <taxon>Pseudomonadota</taxon>
        <taxon>Gammaproteobacteria</taxon>
        <taxon>Cellvibrionales</taxon>
        <taxon>Microbulbiferaceae</taxon>
        <taxon>Microbulbifer</taxon>
    </lineage>
</organism>
<comment type="caution">
    <text evidence="2">The sequence shown here is derived from an EMBL/GenBank/DDBJ whole genome shotgun (WGS) entry which is preliminary data.</text>
</comment>
<dbReference type="SUPFAM" id="SSF47616">
    <property type="entry name" value="GST C-terminal domain-like"/>
    <property type="match status" value="1"/>
</dbReference>
<name>A0ABW1YM69_9GAMM</name>
<reference evidence="3" key="1">
    <citation type="journal article" date="2019" name="Int. J. Syst. Evol. Microbiol.">
        <title>The Global Catalogue of Microorganisms (GCM) 10K type strain sequencing project: providing services to taxonomists for standard genome sequencing and annotation.</title>
        <authorList>
            <consortium name="The Broad Institute Genomics Platform"/>
            <consortium name="The Broad Institute Genome Sequencing Center for Infectious Disease"/>
            <person name="Wu L."/>
            <person name="Ma J."/>
        </authorList>
    </citation>
    <scope>NUCLEOTIDE SEQUENCE [LARGE SCALE GENOMIC DNA]</scope>
    <source>
        <strain evidence="3">CGMCC 1.13718</strain>
    </source>
</reference>
<proteinExistence type="predicted"/>
<dbReference type="Gene3D" id="1.20.1050.10">
    <property type="match status" value="1"/>
</dbReference>
<dbReference type="SUPFAM" id="SSF52833">
    <property type="entry name" value="Thioredoxin-like"/>
    <property type="match status" value="1"/>
</dbReference>
<evidence type="ECO:0000313" key="3">
    <source>
        <dbReference type="Proteomes" id="UP001596425"/>
    </source>
</evidence>
<dbReference type="InterPro" id="IPR004045">
    <property type="entry name" value="Glutathione_S-Trfase_N"/>
</dbReference>
<dbReference type="Gene3D" id="3.40.30.10">
    <property type="entry name" value="Glutaredoxin"/>
    <property type="match status" value="1"/>
</dbReference>
<accession>A0ABW1YM69</accession>
<dbReference type="InterPro" id="IPR036249">
    <property type="entry name" value="Thioredoxin-like_sf"/>
</dbReference>
<dbReference type="PANTHER" id="PTHR43968:SF6">
    <property type="entry name" value="GLUTATHIONE S-TRANSFERASE OMEGA"/>
    <property type="match status" value="1"/>
</dbReference>
<dbReference type="CDD" id="cd03205">
    <property type="entry name" value="GST_C_6"/>
    <property type="match status" value="1"/>
</dbReference>
<dbReference type="Proteomes" id="UP001596425">
    <property type="component" value="Unassembled WGS sequence"/>
</dbReference>
<dbReference type="InterPro" id="IPR050983">
    <property type="entry name" value="GST_Omega/HSP26"/>
</dbReference>
<sequence>MKLFFTHASPYARSARIVVREQRLETLLGEVASHPFNNAEDFVKANPLGKVPALILPNGEAIMDSEVICAYLDRELGDGRLGRPLDADWSLKTLYSVCSGLIDILVLLRVEKGREQEGLRSDFWWQRYTGAIGRTLDYLEARADQFPESLNLVHINLACALAYLDFRHPDIDWRNGHPRLTALAESLESRDSFSATGLHE</sequence>
<dbReference type="InterPro" id="IPR036282">
    <property type="entry name" value="Glutathione-S-Trfase_C_sf"/>
</dbReference>
<protein>
    <submittedName>
        <fullName evidence="2">Glutathione S-transferase family protein</fullName>
    </submittedName>
</protein>
<feature type="domain" description="GST N-terminal" evidence="1">
    <location>
        <begin position="1"/>
        <end position="80"/>
    </location>
</feature>
<evidence type="ECO:0000313" key="2">
    <source>
        <dbReference type="EMBL" id="MFC6632983.1"/>
    </source>
</evidence>
<dbReference type="EMBL" id="JBHSVR010000001">
    <property type="protein sequence ID" value="MFC6632983.1"/>
    <property type="molecule type" value="Genomic_DNA"/>
</dbReference>
<dbReference type="PROSITE" id="PS50404">
    <property type="entry name" value="GST_NTER"/>
    <property type="match status" value="1"/>
</dbReference>
<dbReference type="PANTHER" id="PTHR43968">
    <property type="match status" value="1"/>
</dbReference>
<dbReference type="RefSeq" id="WP_193189535.1">
    <property type="nucleotide sequence ID" value="NZ_JACZFR010000007.1"/>
</dbReference>
<gene>
    <name evidence="2" type="ORF">ACFQBM_06830</name>
</gene>
<keyword evidence="3" id="KW-1185">Reference proteome</keyword>
<evidence type="ECO:0000259" key="1">
    <source>
        <dbReference type="PROSITE" id="PS50404"/>
    </source>
</evidence>